<reference evidence="2 3" key="1">
    <citation type="submission" date="2013-02" db="EMBL/GenBank/DDBJ databases">
        <title>The Genome Annotation of Plasmodium falciparum Palo Alto/Uganda.</title>
        <authorList>
            <consortium name="The Broad Institute Genome Sequencing Platform"/>
            <consortium name="The Broad Institute Genome Sequencing Center for Infectious Disease"/>
            <person name="Neafsey D."/>
            <person name="Hoffman S."/>
            <person name="Volkman S."/>
            <person name="Rosenthal P."/>
            <person name="Walker B."/>
            <person name="Young S.K."/>
            <person name="Zeng Q."/>
            <person name="Gargeya S."/>
            <person name="Fitzgerald M."/>
            <person name="Haas B."/>
            <person name="Abouelleil A."/>
            <person name="Allen A.W."/>
            <person name="Alvarado L."/>
            <person name="Arachchi H.M."/>
            <person name="Berlin A.M."/>
            <person name="Chapman S.B."/>
            <person name="Gainer-Dewar J."/>
            <person name="Goldberg J."/>
            <person name="Griggs A."/>
            <person name="Gujja S."/>
            <person name="Hansen M."/>
            <person name="Howarth C."/>
            <person name="Imamovic A."/>
            <person name="Ireland A."/>
            <person name="Larimer J."/>
            <person name="McCowan C."/>
            <person name="Murphy C."/>
            <person name="Pearson M."/>
            <person name="Poon T.W."/>
            <person name="Priest M."/>
            <person name="Roberts A."/>
            <person name="Saif S."/>
            <person name="Shea T."/>
            <person name="Sisk P."/>
            <person name="Sykes S."/>
            <person name="Wortman J."/>
            <person name="Nusbaum C."/>
            <person name="Birren B."/>
        </authorList>
    </citation>
    <scope>NUCLEOTIDE SEQUENCE [LARGE SCALE GENOMIC DNA]</scope>
    <source>
        <strain evidence="2 3">Palo Alto/Uganda</strain>
    </source>
</reference>
<reference evidence="2 3" key="2">
    <citation type="submission" date="2013-02" db="EMBL/GenBank/DDBJ databases">
        <title>The Genome Sequence of Plasmodium falciparum Palo Alto/Uganda.</title>
        <authorList>
            <consortium name="The Broad Institute Genome Sequencing Platform"/>
            <consortium name="The Broad Institute Genome Sequencing Center for Infectious Disease"/>
            <person name="Neafsey D."/>
            <person name="Cheeseman I."/>
            <person name="Volkman S."/>
            <person name="Adams J."/>
            <person name="Walker B."/>
            <person name="Young S.K."/>
            <person name="Zeng Q."/>
            <person name="Gargeya S."/>
            <person name="Fitzgerald M."/>
            <person name="Haas B."/>
            <person name="Abouelleil A."/>
            <person name="Alvarado L."/>
            <person name="Arachchi H.M."/>
            <person name="Berlin A.M."/>
            <person name="Chapman S.B."/>
            <person name="Dewar J."/>
            <person name="Goldberg J."/>
            <person name="Griggs A."/>
            <person name="Gujja S."/>
            <person name="Hansen M."/>
            <person name="Howarth C."/>
            <person name="Imamovic A."/>
            <person name="Larimer J."/>
            <person name="McCowan C."/>
            <person name="Murphy C."/>
            <person name="Neiman D."/>
            <person name="Pearson M."/>
            <person name="Priest M."/>
            <person name="Roberts A."/>
            <person name="Saif S."/>
            <person name="Shea T."/>
            <person name="Sisk P."/>
            <person name="Sykes S."/>
            <person name="Wortman J."/>
            <person name="Nusbaum C."/>
            <person name="Birren B."/>
        </authorList>
    </citation>
    <scope>NUCLEOTIDE SEQUENCE [LARGE SCALE GENOMIC DNA]</scope>
    <source>
        <strain evidence="2 3">Palo Alto/Uganda</strain>
    </source>
</reference>
<proteinExistence type="predicted"/>
<dbReference type="InterPro" id="IPR038765">
    <property type="entry name" value="Papain-like_cys_pep_sf"/>
</dbReference>
<feature type="region of interest" description="Disordered" evidence="1">
    <location>
        <begin position="410"/>
        <end position="442"/>
    </location>
</feature>
<protein>
    <submittedName>
        <fullName evidence="2">Uncharacterized protein</fullName>
    </submittedName>
</protein>
<organism evidence="2 3">
    <name type="scientific">Plasmodium falciparum (isolate Palo Alto / Uganda)</name>
    <dbReference type="NCBI Taxonomy" id="57270"/>
    <lineage>
        <taxon>Eukaryota</taxon>
        <taxon>Sar</taxon>
        <taxon>Alveolata</taxon>
        <taxon>Apicomplexa</taxon>
        <taxon>Aconoidasida</taxon>
        <taxon>Haemosporida</taxon>
        <taxon>Plasmodiidae</taxon>
        <taxon>Plasmodium</taxon>
        <taxon>Plasmodium (Laverania)</taxon>
    </lineage>
</organism>
<dbReference type="AlphaFoldDB" id="W4IWQ0"/>
<dbReference type="SUPFAM" id="SSF54001">
    <property type="entry name" value="Cysteine proteinases"/>
    <property type="match status" value="1"/>
</dbReference>
<dbReference type="EMBL" id="KI927384">
    <property type="protein sequence ID" value="ETW53812.1"/>
    <property type="molecule type" value="Genomic_DNA"/>
</dbReference>
<gene>
    <name evidence="2" type="ORF">PFUGPA_03684</name>
</gene>
<sequence>MSKEMKNFEDNQKKIEINSTIQEGKEEENKTLDEIKNVPVAINSNKINKKDNKYIKKKNSKKTKNNFIHIKNKNVDDLYSYQNKSKYKILNYFNNFKYNFSIKRYFKILVNVSLLNYLPLNLRNISNKVYIFGLCLNLKNPDEMKIFLILCKSKILFTYRSNFLIRINDNNLYRSNNIMLVDNNVSQSNIFTYDNTTYNNSNITINNNNNNNSNITINNNNNNNNSSNITINNNISNLCINNNNHTSTSNTTNSSDNSLPILCQEYEHIDQQDELIYITKSILLIINFTDIPEHFLKKIYFDDKECFYINFKKSSKGHNDTYTYQKQHSQEIKENYSLQNNKKKKSKEEIYGDTCTYTTSESNKTIIYLENSKKCNSVDNKEIKNKNISKDDMHYYREQKKKIIKNKSENNTCDDDLECFNNPDNDRNDPNEEMKKKKKKLK</sequence>
<name>W4IWQ0_PLAFP</name>
<evidence type="ECO:0000256" key="1">
    <source>
        <dbReference type="SAM" id="MobiDB-lite"/>
    </source>
</evidence>
<evidence type="ECO:0000313" key="2">
    <source>
        <dbReference type="EMBL" id="ETW53812.1"/>
    </source>
</evidence>
<accession>W4IWQ0</accession>
<dbReference type="Proteomes" id="UP000019103">
    <property type="component" value="Unassembled WGS sequence"/>
</dbReference>
<evidence type="ECO:0000313" key="3">
    <source>
        <dbReference type="Proteomes" id="UP000019103"/>
    </source>
</evidence>
<feature type="compositionally biased region" description="Basic and acidic residues" evidence="1">
    <location>
        <begin position="424"/>
        <end position="435"/>
    </location>
</feature>